<proteinExistence type="predicted"/>
<organism evidence="4">
    <name type="scientific">Candidatus Enterococcus dunnyi</name>
    <dbReference type="NCBI Taxonomy" id="1834192"/>
    <lineage>
        <taxon>Bacteria</taxon>
        <taxon>Bacillati</taxon>
        <taxon>Bacillota</taxon>
        <taxon>Bacilli</taxon>
        <taxon>Lactobacillales</taxon>
        <taxon>Enterococcaceae</taxon>
        <taxon>Enterococcus</taxon>
    </lineage>
</organism>
<dbReference type="Proteomes" id="UP000196151">
    <property type="component" value="Chromosome"/>
</dbReference>
<evidence type="ECO:0000259" key="3">
    <source>
        <dbReference type="PROSITE" id="PS51186"/>
    </source>
</evidence>
<evidence type="ECO:0000313" key="5">
    <source>
        <dbReference type="EMBL" id="WYJ93774.1"/>
    </source>
</evidence>
<evidence type="ECO:0000313" key="4">
    <source>
        <dbReference type="EMBL" id="OUZ33094.1"/>
    </source>
</evidence>
<gene>
    <name evidence="5" type="ORF">A5889_001276</name>
    <name evidence="4" type="ORF">A5889_001803</name>
</gene>
<reference evidence="5" key="2">
    <citation type="submission" date="2017-05" db="EMBL/GenBank/DDBJ databases">
        <authorList>
            <consortium name="The Broad Institute Genomics Platform"/>
            <consortium name="The Broad Institute Genomic Center for Infectious Diseases"/>
            <person name="Earl A."/>
            <person name="Manson A."/>
            <person name="Schwartman J."/>
            <person name="Gilmore M."/>
            <person name="Abouelleil A."/>
            <person name="Cao P."/>
            <person name="Chapman S."/>
            <person name="Cusick C."/>
            <person name="Shea T."/>
            <person name="Young S."/>
            <person name="Neafsey D."/>
            <person name="Nusbaum C."/>
            <person name="Birren B."/>
        </authorList>
    </citation>
    <scope>NUCLEOTIDE SEQUENCE</scope>
    <source>
        <strain evidence="5">9D6_DIV0238</strain>
    </source>
</reference>
<evidence type="ECO:0000313" key="6">
    <source>
        <dbReference type="Proteomes" id="UP000196151"/>
    </source>
</evidence>
<evidence type="ECO:0000256" key="2">
    <source>
        <dbReference type="ARBA" id="ARBA00023315"/>
    </source>
</evidence>
<dbReference type="SUPFAM" id="SSF55729">
    <property type="entry name" value="Acyl-CoA N-acyltransferases (Nat)"/>
    <property type="match status" value="1"/>
</dbReference>
<accession>A0A200J7D8</accession>
<sequence length="143" mass="16662">MMTIRVAKRTDIQAINRLNTQTLQHEYPLKEAEERLTYILSSPTNQLFVKESHDQVVGYIQLSEYICTYGPVLMNVLGLAVDEAFQHQGIGKELLKHSEQWAKEQGAQGLRLNSGIERTEAHRFYRHVGYKEIKKQINFRKLF</sequence>
<dbReference type="InterPro" id="IPR050832">
    <property type="entry name" value="Bact_Acetyltransf"/>
</dbReference>
<dbReference type="CDD" id="cd04301">
    <property type="entry name" value="NAT_SF"/>
    <property type="match status" value="1"/>
</dbReference>
<dbReference type="PROSITE" id="PS51186">
    <property type="entry name" value="GNAT"/>
    <property type="match status" value="1"/>
</dbReference>
<reference evidence="5" key="3">
    <citation type="submission" date="2024-03" db="EMBL/GenBank/DDBJ databases">
        <title>The Genome Sequence of Enterococcus sp. DIV0238c.</title>
        <authorList>
            <consortium name="The Broad Institute Genomics Platform"/>
            <consortium name="The Broad Institute Microbial Omics Core"/>
            <consortium name="The Broad Institute Genomic Center for Infectious Diseases"/>
            <person name="Earl A."/>
            <person name="Manson A."/>
            <person name="Gilmore M."/>
            <person name="Schwartman J."/>
            <person name="Shea T."/>
            <person name="Abouelleil A."/>
            <person name="Cao P."/>
            <person name="Chapman S."/>
            <person name="Cusick C."/>
            <person name="Young S."/>
            <person name="Neafsey D."/>
            <person name="Nusbaum C."/>
            <person name="Birren B."/>
        </authorList>
    </citation>
    <scope>NUCLEOTIDE SEQUENCE</scope>
    <source>
        <strain evidence="5">9D6_DIV0238</strain>
    </source>
</reference>
<feature type="domain" description="N-acetyltransferase" evidence="3">
    <location>
        <begin position="2"/>
        <end position="143"/>
    </location>
</feature>
<dbReference type="EMBL" id="CP147246">
    <property type="protein sequence ID" value="WYJ93774.1"/>
    <property type="molecule type" value="Genomic_DNA"/>
</dbReference>
<dbReference type="InterPro" id="IPR000182">
    <property type="entry name" value="GNAT_dom"/>
</dbReference>
<dbReference type="AlphaFoldDB" id="A0A200J7D8"/>
<name>A0A200J7D8_9ENTE</name>
<dbReference type="PANTHER" id="PTHR43877">
    <property type="entry name" value="AMINOALKYLPHOSPHONATE N-ACETYLTRANSFERASE-RELATED-RELATED"/>
    <property type="match status" value="1"/>
</dbReference>
<dbReference type="Gene3D" id="3.40.630.30">
    <property type="match status" value="1"/>
</dbReference>
<dbReference type="EMBL" id="NIBQ01000002">
    <property type="protein sequence ID" value="OUZ33094.1"/>
    <property type="molecule type" value="Genomic_DNA"/>
</dbReference>
<dbReference type="Pfam" id="PF00583">
    <property type="entry name" value="Acetyltransf_1"/>
    <property type="match status" value="1"/>
</dbReference>
<evidence type="ECO:0000256" key="1">
    <source>
        <dbReference type="ARBA" id="ARBA00022679"/>
    </source>
</evidence>
<reference evidence="4" key="1">
    <citation type="submission" date="2017-05" db="EMBL/GenBank/DDBJ databases">
        <title>The Genome Sequence of Enterococcus sp. 9D6_DIV0238.</title>
        <authorList>
            <consortium name="The Broad Institute Genomics Platform"/>
            <consortium name="The Broad Institute Genomic Center for Infectious Diseases"/>
            <person name="Earl A."/>
            <person name="Manson A."/>
            <person name="Schwartman J."/>
            <person name="Gilmore M."/>
            <person name="Abouelleil A."/>
            <person name="Cao P."/>
            <person name="Chapman S."/>
            <person name="Cusick C."/>
            <person name="Shea T."/>
            <person name="Young S."/>
            <person name="Neafsey D."/>
            <person name="Nusbaum C."/>
            <person name="Birren B."/>
        </authorList>
    </citation>
    <scope>NUCLEOTIDE SEQUENCE [LARGE SCALE GENOMIC DNA]</scope>
    <source>
        <strain evidence="4">9D6_DIV0238</strain>
    </source>
</reference>
<dbReference type="InterPro" id="IPR016181">
    <property type="entry name" value="Acyl_CoA_acyltransferase"/>
</dbReference>
<keyword evidence="6" id="KW-1185">Reference proteome</keyword>
<keyword evidence="2" id="KW-0012">Acyltransferase</keyword>
<protein>
    <recommendedName>
        <fullName evidence="3">N-acetyltransferase domain-containing protein</fullName>
    </recommendedName>
</protein>
<keyword evidence="1" id="KW-0808">Transferase</keyword>
<dbReference type="GO" id="GO:0016747">
    <property type="term" value="F:acyltransferase activity, transferring groups other than amino-acyl groups"/>
    <property type="evidence" value="ECO:0007669"/>
    <property type="project" value="InterPro"/>
</dbReference>